<dbReference type="InterPro" id="IPR050140">
    <property type="entry name" value="SRY-related_HMG-box_TF-like"/>
</dbReference>
<reference evidence="7" key="1">
    <citation type="submission" date="2020-03" db="EMBL/GenBank/DDBJ databases">
        <title>A mixture of massive structural variations and highly conserved coding sequences in Ustilaginoidea virens genome.</title>
        <authorList>
            <person name="Zhang K."/>
            <person name="Zhao Z."/>
            <person name="Zhang Z."/>
            <person name="Li Y."/>
            <person name="Hsiang T."/>
            <person name="Sun W."/>
        </authorList>
    </citation>
    <scope>NUCLEOTIDE SEQUENCE</scope>
    <source>
        <strain evidence="7">UV-8b</strain>
    </source>
</reference>
<sequence length="248" mass="28192">MTSETNWPEVSQWSPDQLRTLWNQLQAQVNPFAQVLCLDGNLYRMLDNGAKAFIAQNFINHVKESVLYCIDGTGHDRVFLGAPRHFVAGCGMILQPRGSEPFWIVRSETKVKTATVCPPSIPEKTTKIPRPPNAYILYRKERHNTVKEANPGITNNEISQILGRAWNLESREVRQKYKDMADRIKQALLEKHPDYQYKPRKPSEKKRRTRRNTQAQIVVSSTADDFPISSPESGIPLTASPPSTHDAN</sequence>
<dbReference type="AlphaFoldDB" id="A0A8E5MHP2"/>
<evidence type="ECO:0000256" key="4">
    <source>
        <dbReference type="PROSITE-ProRule" id="PRU00267"/>
    </source>
</evidence>
<dbReference type="FunFam" id="1.10.30.10:FF:000041">
    <property type="entry name" value="HMG box family protein"/>
    <property type="match status" value="1"/>
</dbReference>
<feature type="compositionally biased region" description="Basic residues" evidence="5">
    <location>
        <begin position="198"/>
        <end position="211"/>
    </location>
</feature>
<dbReference type="GO" id="GO:0005634">
    <property type="term" value="C:nucleus"/>
    <property type="evidence" value="ECO:0007669"/>
    <property type="project" value="UniProtKB-UniRule"/>
</dbReference>
<evidence type="ECO:0000256" key="2">
    <source>
        <dbReference type="ARBA" id="ARBA00023125"/>
    </source>
</evidence>
<organism evidence="7 8">
    <name type="scientific">Ustilaginoidea virens</name>
    <name type="common">Rice false smut fungus</name>
    <name type="synonym">Villosiclava virens</name>
    <dbReference type="NCBI Taxonomy" id="1159556"/>
    <lineage>
        <taxon>Eukaryota</taxon>
        <taxon>Fungi</taxon>
        <taxon>Dikarya</taxon>
        <taxon>Ascomycota</taxon>
        <taxon>Pezizomycotina</taxon>
        <taxon>Sordariomycetes</taxon>
        <taxon>Hypocreomycetidae</taxon>
        <taxon>Hypocreales</taxon>
        <taxon>Clavicipitaceae</taxon>
        <taxon>Ustilaginoidea</taxon>
    </lineage>
</organism>
<dbReference type="GO" id="GO:0001228">
    <property type="term" value="F:DNA-binding transcription activator activity, RNA polymerase II-specific"/>
    <property type="evidence" value="ECO:0007669"/>
    <property type="project" value="TreeGrafter"/>
</dbReference>
<keyword evidence="1" id="KW-0805">Transcription regulation</keyword>
<keyword evidence="2 4" id="KW-0238">DNA-binding</keyword>
<keyword evidence="8" id="KW-1185">Reference proteome</keyword>
<dbReference type="InterPro" id="IPR036910">
    <property type="entry name" value="HMG_box_dom_sf"/>
</dbReference>
<dbReference type="GO" id="GO:0000122">
    <property type="term" value="P:negative regulation of transcription by RNA polymerase II"/>
    <property type="evidence" value="ECO:0007669"/>
    <property type="project" value="TreeGrafter"/>
</dbReference>
<name>A0A8E5MHP2_USTVR</name>
<dbReference type="InterPro" id="IPR009071">
    <property type="entry name" value="HMG_box_dom"/>
</dbReference>
<dbReference type="PROSITE" id="PS50118">
    <property type="entry name" value="HMG_BOX_2"/>
    <property type="match status" value="1"/>
</dbReference>
<keyword evidence="3" id="KW-0804">Transcription</keyword>
<gene>
    <name evidence="7" type="ORF">UV8b_04122</name>
</gene>
<dbReference type="GO" id="GO:0000978">
    <property type="term" value="F:RNA polymerase II cis-regulatory region sequence-specific DNA binding"/>
    <property type="evidence" value="ECO:0007669"/>
    <property type="project" value="TreeGrafter"/>
</dbReference>
<dbReference type="EMBL" id="CP072755">
    <property type="protein sequence ID" value="QUC19881.1"/>
    <property type="molecule type" value="Genomic_DNA"/>
</dbReference>
<dbReference type="PANTHER" id="PTHR10270:SF161">
    <property type="entry name" value="SEX-DETERMINING REGION Y PROTEIN"/>
    <property type="match status" value="1"/>
</dbReference>
<dbReference type="OrthoDB" id="6247875at2759"/>
<evidence type="ECO:0000256" key="5">
    <source>
        <dbReference type="SAM" id="MobiDB-lite"/>
    </source>
</evidence>
<dbReference type="RefSeq" id="XP_042997554.1">
    <property type="nucleotide sequence ID" value="XM_043141620.1"/>
</dbReference>
<evidence type="ECO:0000256" key="3">
    <source>
        <dbReference type="ARBA" id="ARBA00023163"/>
    </source>
</evidence>
<feature type="region of interest" description="Disordered" evidence="5">
    <location>
        <begin position="196"/>
        <end position="248"/>
    </location>
</feature>
<feature type="domain" description="HMG box" evidence="6">
    <location>
        <begin position="128"/>
        <end position="196"/>
    </location>
</feature>
<evidence type="ECO:0000259" key="6">
    <source>
        <dbReference type="PROSITE" id="PS50118"/>
    </source>
</evidence>
<keyword evidence="4" id="KW-0539">Nucleus</keyword>
<dbReference type="CDD" id="cd01389">
    <property type="entry name" value="HMG-box_ROX1-like"/>
    <property type="match status" value="1"/>
</dbReference>
<feature type="DNA-binding region" description="HMG box" evidence="4">
    <location>
        <begin position="128"/>
        <end position="196"/>
    </location>
</feature>
<dbReference type="SMART" id="SM00398">
    <property type="entry name" value="HMG"/>
    <property type="match status" value="1"/>
</dbReference>
<dbReference type="PANTHER" id="PTHR10270">
    <property type="entry name" value="SOX TRANSCRIPTION FACTOR"/>
    <property type="match status" value="1"/>
</dbReference>
<dbReference type="GeneID" id="66064900"/>
<dbReference type="SUPFAM" id="SSF47095">
    <property type="entry name" value="HMG-box"/>
    <property type="match status" value="1"/>
</dbReference>
<protein>
    <recommendedName>
        <fullName evidence="6">HMG box domain-containing protein</fullName>
    </recommendedName>
</protein>
<accession>A0A8E5MHP2</accession>
<evidence type="ECO:0000313" key="7">
    <source>
        <dbReference type="EMBL" id="QUC19881.1"/>
    </source>
</evidence>
<evidence type="ECO:0000313" key="8">
    <source>
        <dbReference type="Proteomes" id="UP000027002"/>
    </source>
</evidence>
<dbReference type="Pfam" id="PF00505">
    <property type="entry name" value="HMG_box"/>
    <property type="match status" value="1"/>
</dbReference>
<evidence type="ECO:0000256" key="1">
    <source>
        <dbReference type="ARBA" id="ARBA00023015"/>
    </source>
</evidence>
<dbReference type="KEGG" id="uvi:66064900"/>
<dbReference type="GO" id="GO:0030154">
    <property type="term" value="P:cell differentiation"/>
    <property type="evidence" value="ECO:0007669"/>
    <property type="project" value="TreeGrafter"/>
</dbReference>
<dbReference type="Gene3D" id="1.10.30.10">
    <property type="entry name" value="High mobility group box domain"/>
    <property type="match status" value="1"/>
</dbReference>
<proteinExistence type="predicted"/>
<feature type="compositionally biased region" description="Polar residues" evidence="5">
    <location>
        <begin position="212"/>
        <end position="223"/>
    </location>
</feature>
<dbReference type="Proteomes" id="UP000027002">
    <property type="component" value="Chromosome 3"/>
</dbReference>